<evidence type="ECO:0000313" key="3">
    <source>
        <dbReference type="EMBL" id="CAL4787804.1"/>
    </source>
</evidence>
<evidence type="ECO:0000313" key="4">
    <source>
        <dbReference type="Proteomes" id="UP001152797"/>
    </source>
</evidence>
<accession>A0A9P1G7V8</accession>
<reference evidence="2" key="1">
    <citation type="submission" date="2022-10" db="EMBL/GenBank/DDBJ databases">
        <authorList>
            <person name="Chen Y."/>
            <person name="Dougan E. K."/>
            <person name="Chan C."/>
            <person name="Rhodes N."/>
            <person name="Thang M."/>
        </authorList>
    </citation>
    <scope>NUCLEOTIDE SEQUENCE</scope>
</reference>
<dbReference type="SUPFAM" id="SSF50475">
    <property type="entry name" value="FMN-binding split barrel"/>
    <property type="match status" value="1"/>
</dbReference>
<dbReference type="EMBL" id="CAMXCT020002787">
    <property type="protein sequence ID" value="CAL1153867.1"/>
    <property type="molecule type" value="Genomic_DNA"/>
</dbReference>
<dbReference type="AlphaFoldDB" id="A0A9P1G7V8"/>
<dbReference type="Pfam" id="PF12766">
    <property type="entry name" value="Pyridox_oxase_2"/>
    <property type="match status" value="1"/>
</dbReference>
<feature type="domain" description="Pyridoxamine 5'-phosphate oxidase Alr4036 family FMN-binding" evidence="1">
    <location>
        <begin position="22"/>
        <end position="138"/>
    </location>
</feature>
<sequence length="249" mass="28283">MKAPAVCLVPWVAAVRAALNHGGTRRPKRDRREAKRKQLQLATVDPVTLAPSVRTVVFRGFLQAQHLAAERGQDASDASDDELMEPSTKDSCVMLLITDERAGKVRHLQESFPQSRVELCWWFDEASVQFRIAGRGLIADSTTQDPELRAVRSAVWQRLKASTKETFFWPHPGRPRDVPNQAVSSTDLEDAHFAVVVILPSSVDELHLGGRQKRKIYRSSFKEDYMHLPFSELYDRMAELHWEVEDVNP</sequence>
<keyword evidence="4" id="KW-1185">Reference proteome</keyword>
<dbReference type="PANTHER" id="PTHR28243:SF1">
    <property type="entry name" value="PYRIDOXAMINE 5'-PHOSPHATE OXIDASE ALR4036 FAMILY FMN-BINDING DOMAIN-CONTAINING PROTEIN"/>
    <property type="match status" value="1"/>
</dbReference>
<evidence type="ECO:0000259" key="1">
    <source>
        <dbReference type="Pfam" id="PF12766"/>
    </source>
</evidence>
<comment type="caution">
    <text evidence="2">The sequence shown here is derived from an EMBL/GenBank/DDBJ whole genome shotgun (WGS) entry which is preliminary data.</text>
</comment>
<dbReference type="InterPro" id="IPR012349">
    <property type="entry name" value="Split_barrel_FMN-bd"/>
</dbReference>
<dbReference type="EMBL" id="CAMXCT030002787">
    <property type="protein sequence ID" value="CAL4787804.1"/>
    <property type="molecule type" value="Genomic_DNA"/>
</dbReference>
<name>A0A9P1G7V8_9DINO</name>
<proteinExistence type="predicted"/>
<reference evidence="3 4" key="2">
    <citation type="submission" date="2024-05" db="EMBL/GenBank/DDBJ databases">
        <authorList>
            <person name="Chen Y."/>
            <person name="Shah S."/>
            <person name="Dougan E. K."/>
            <person name="Thang M."/>
            <person name="Chan C."/>
        </authorList>
    </citation>
    <scope>NUCLEOTIDE SEQUENCE [LARGE SCALE GENOMIC DNA]</scope>
</reference>
<organism evidence="2">
    <name type="scientific">Cladocopium goreaui</name>
    <dbReference type="NCBI Taxonomy" id="2562237"/>
    <lineage>
        <taxon>Eukaryota</taxon>
        <taxon>Sar</taxon>
        <taxon>Alveolata</taxon>
        <taxon>Dinophyceae</taxon>
        <taxon>Suessiales</taxon>
        <taxon>Symbiodiniaceae</taxon>
        <taxon>Cladocopium</taxon>
    </lineage>
</organism>
<dbReference type="PANTHER" id="PTHR28243">
    <property type="entry name" value="AGL049CP"/>
    <property type="match status" value="1"/>
</dbReference>
<protein>
    <submittedName>
        <fullName evidence="3">Pyridoxine/pyridoxamine 5'-phosphate oxidase 2</fullName>
    </submittedName>
</protein>
<dbReference type="InterPro" id="IPR024624">
    <property type="entry name" value="Pyridox_Oxase_Alr4036_FMN-bd"/>
</dbReference>
<dbReference type="EMBL" id="CAMXCT010002787">
    <property type="protein sequence ID" value="CAI4000492.1"/>
    <property type="molecule type" value="Genomic_DNA"/>
</dbReference>
<dbReference type="OrthoDB" id="434253at2759"/>
<dbReference type="GO" id="GO:0010181">
    <property type="term" value="F:FMN binding"/>
    <property type="evidence" value="ECO:0007669"/>
    <property type="project" value="InterPro"/>
</dbReference>
<evidence type="ECO:0000313" key="2">
    <source>
        <dbReference type="EMBL" id="CAI4000492.1"/>
    </source>
</evidence>
<dbReference type="Gene3D" id="2.30.110.10">
    <property type="entry name" value="Electron Transport, Fmn-binding Protein, Chain A"/>
    <property type="match status" value="1"/>
</dbReference>
<gene>
    <name evidence="2" type="ORF">C1SCF055_LOCUS26605</name>
</gene>
<dbReference type="Proteomes" id="UP001152797">
    <property type="component" value="Unassembled WGS sequence"/>
</dbReference>